<dbReference type="OrthoDB" id="9795838at2"/>
<dbReference type="Pfam" id="PF00149">
    <property type="entry name" value="Metallophos"/>
    <property type="match status" value="1"/>
</dbReference>
<dbReference type="InterPro" id="IPR004843">
    <property type="entry name" value="Calcineurin-like_PHP"/>
</dbReference>
<reference evidence="3 4" key="1">
    <citation type="submission" date="2017-06" db="EMBL/GenBank/DDBJ databases">
        <title>Herbaspirillum phytohormonus sp. nov., isolated from the root nodule of Robinia pseudoacacia in lead-zinc mine.</title>
        <authorList>
            <person name="Fan M."/>
            <person name="Lin Y."/>
        </authorList>
    </citation>
    <scope>NUCLEOTIDE SEQUENCE [LARGE SCALE GENOMIC DNA]</scope>
    <source>
        <strain evidence="3 4">HZ10</strain>
    </source>
</reference>
<dbReference type="EMBL" id="NJGU01000001">
    <property type="protein sequence ID" value="OWY30693.1"/>
    <property type="molecule type" value="Genomic_DNA"/>
</dbReference>
<protein>
    <submittedName>
        <fullName evidence="3">DEAD/DEAH box helicase</fullName>
    </submittedName>
    <submittedName>
        <fullName evidence="2">Ligase-associated DNA damage response endonuclease PdeM</fullName>
        <ecNumber evidence="2">3.1.-.-</ecNumber>
    </submittedName>
</protein>
<dbReference type="PIRSF" id="PIRSF000887">
    <property type="entry name" value="Pesterase_MJ0037"/>
    <property type="match status" value="1"/>
</dbReference>
<evidence type="ECO:0000259" key="1">
    <source>
        <dbReference type="Pfam" id="PF00149"/>
    </source>
</evidence>
<keyword evidence="3" id="KW-0347">Helicase</keyword>
<dbReference type="PANTHER" id="PTHR39323">
    <property type="entry name" value="BLR1149 PROTEIN"/>
    <property type="match status" value="1"/>
</dbReference>
<name>A0A246WUH8_9BURK</name>
<evidence type="ECO:0000313" key="2">
    <source>
        <dbReference type="EMBL" id="NUU01282.1"/>
    </source>
</evidence>
<proteinExistence type="predicted"/>
<keyword evidence="2" id="KW-0436">Ligase</keyword>
<dbReference type="EMBL" id="JABFMT010000005">
    <property type="protein sequence ID" value="NUU01282.1"/>
    <property type="molecule type" value="Genomic_DNA"/>
</dbReference>
<keyword evidence="2" id="KW-0540">Nuclease</keyword>
<accession>A0A246WUH8</accession>
<dbReference type="Gene3D" id="3.60.21.10">
    <property type="match status" value="1"/>
</dbReference>
<evidence type="ECO:0000313" key="3">
    <source>
        <dbReference type="EMBL" id="OWY30693.1"/>
    </source>
</evidence>
<dbReference type="InterPro" id="IPR024173">
    <property type="entry name" value="Pesterase_MJ0037-like"/>
</dbReference>
<organism evidence="3 4">
    <name type="scientific">Herbaspirillum robiniae</name>
    <dbReference type="NCBI Taxonomy" id="2014887"/>
    <lineage>
        <taxon>Bacteria</taxon>
        <taxon>Pseudomonadati</taxon>
        <taxon>Pseudomonadota</taxon>
        <taxon>Betaproteobacteria</taxon>
        <taxon>Burkholderiales</taxon>
        <taxon>Oxalobacteraceae</taxon>
        <taxon>Herbaspirillum</taxon>
    </lineage>
</organism>
<keyword evidence="3" id="KW-0067">ATP-binding</keyword>
<dbReference type="GO" id="GO:0016787">
    <property type="term" value="F:hydrolase activity"/>
    <property type="evidence" value="ECO:0007669"/>
    <property type="project" value="UniProtKB-KW"/>
</dbReference>
<dbReference type="GO" id="GO:0004386">
    <property type="term" value="F:helicase activity"/>
    <property type="evidence" value="ECO:0007669"/>
    <property type="project" value="UniProtKB-KW"/>
</dbReference>
<keyword evidence="2" id="KW-0255">Endonuclease</keyword>
<dbReference type="NCBIfam" id="TIGR04123">
    <property type="entry name" value="P_estr_lig_assc"/>
    <property type="match status" value="1"/>
</dbReference>
<evidence type="ECO:0000313" key="4">
    <source>
        <dbReference type="Proteomes" id="UP000197596"/>
    </source>
</evidence>
<keyword evidence="2" id="KW-0378">Hydrolase</keyword>
<gene>
    <name evidence="2" type="primary">pdeM</name>
    <name evidence="3" type="ORF">CEJ42_01030</name>
    <name evidence="2" type="ORF">HNO84_06715</name>
</gene>
<keyword evidence="3" id="KW-0547">Nucleotide-binding</keyword>
<dbReference type="AlphaFoldDB" id="A0A246WUH8"/>
<dbReference type="Proteomes" id="UP000197596">
    <property type="component" value="Unassembled WGS sequence"/>
</dbReference>
<keyword evidence="5" id="KW-1185">Reference proteome</keyword>
<dbReference type="EC" id="3.1.-.-" evidence="2"/>
<dbReference type="SUPFAM" id="SSF56300">
    <property type="entry name" value="Metallo-dependent phosphatases"/>
    <property type="match status" value="1"/>
</dbReference>
<feature type="domain" description="Calcineurin-like phosphoesterase" evidence="1">
    <location>
        <begin position="30"/>
        <end position="121"/>
    </location>
</feature>
<dbReference type="RefSeq" id="WP_079215017.1">
    <property type="nucleotide sequence ID" value="NZ_CP018845.1"/>
</dbReference>
<dbReference type="GO" id="GO:0004519">
    <property type="term" value="F:endonuclease activity"/>
    <property type="evidence" value="ECO:0007669"/>
    <property type="project" value="UniProtKB-KW"/>
</dbReference>
<sequence>MNSLIEFDAAGARLAMLPERALLWRDQALLAVADVHFGKAAAFRAGGIPVPHGTTRANLDLLDALVARHEVRHIVFLGDFLHARAARAEATLGALAEWRSRRSALRLTLVRGNHDRHAGDPPAGMGVEAVDEPWRLGPLAFCHHPQTVADAFAIVGHLHPVYRLRAGGDSLRLPCFVVDGSWAMLPAFGAFTGGYQIEPQPGQRIFLAAENSILQLQP</sequence>
<reference evidence="2 5" key="2">
    <citation type="journal article" date="2020" name="Front. Plant Sci.">
        <title>Isolation of Rhizosphere Bacteria That Improve Quality and Water Stress Tolerance in Greenhouse Ornamentals.</title>
        <authorList>
            <person name="Nordstedt N.P."/>
            <person name="Jones M.L."/>
        </authorList>
    </citation>
    <scope>NUCLEOTIDE SEQUENCE [LARGE SCALE GENOMIC DNA]</scope>
    <source>
        <strain evidence="2 5">C6C2</strain>
    </source>
</reference>
<evidence type="ECO:0000313" key="5">
    <source>
        <dbReference type="Proteomes" id="UP000536746"/>
    </source>
</evidence>
<comment type="caution">
    <text evidence="3">The sequence shown here is derived from an EMBL/GenBank/DDBJ whole genome shotgun (WGS) entry which is preliminary data.</text>
</comment>
<dbReference type="InterPro" id="IPR026336">
    <property type="entry name" value="PdeM-like"/>
</dbReference>
<dbReference type="PANTHER" id="PTHR39323:SF1">
    <property type="entry name" value="BLR1149 PROTEIN"/>
    <property type="match status" value="1"/>
</dbReference>
<dbReference type="Proteomes" id="UP000536746">
    <property type="component" value="Unassembled WGS sequence"/>
</dbReference>
<dbReference type="InterPro" id="IPR029052">
    <property type="entry name" value="Metallo-depent_PP-like"/>
</dbReference>
<dbReference type="GO" id="GO:0016874">
    <property type="term" value="F:ligase activity"/>
    <property type="evidence" value="ECO:0007669"/>
    <property type="project" value="UniProtKB-KW"/>
</dbReference>